<reference evidence="1 2" key="1">
    <citation type="submission" date="2020-02" db="EMBL/GenBank/DDBJ databases">
        <title>Genome sequences of Thiorhodococcus mannitoliphagus and Thiorhodococcus minor, purple sulfur photosynthetic bacteria in the gammaproteobacterial family, Chromatiaceae.</title>
        <authorList>
            <person name="Aviles F.A."/>
            <person name="Meyer T.E."/>
            <person name="Kyndt J.A."/>
        </authorList>
    </citation>
    <scope>NUCLEOTIDE SEQUENCE [LARGE SCALE GENOMIC DNA]</scope>
    <source>
        <strain evidence="1 2">DSM 11518</strain>
    </source>
</reference>
<evidence type="ECO:0000313" key="2">
    <source>
        <dbReference type="Proteomes" id="UP000483379"/>
    </source>
</evidence>
<evidence type="ECO:0000313" key="1">
    <source>
        <dbReference type="EMBL" id="NEV61527.1"/>
    </source>
</evidence>
<gene>
    <name evidence="1" type="ORF">G3446_06415</name>
</gene>
<keyword evidence="2" id="KW-1185">Reference proteome</keyword>
<name>A0A6M0JYS6_9GAMM</name>
<evidence type="ECO:0008006" key="3">
    <source>
        <dbReference type="Google" id="ProtNLM"/>
    </source>
</evidence>
<proteinExistence type="predicted"/>
<organism evidence="1 2">
    <name type="scientific">Thiorhodococcus minor</name>
    <dbReference type="NCBI Taxonomy" id="57489"/>
    <lineage>
        <taxon>Bacteria</taxon>
        <taxon>Pseudomonadati</taxon>
        <taxon>Pseudomonadota</taxon>
        <taxon>Gammaproteobacteria</taxon>
        <taxon>Chromatiales</taxon>
        <taxon>Chromatiaceae</taxon>
        <taxon>Thiorhodococcus</taxon>
    </lineage>
</organism>
<protein>
    <recommendedName>
        <fullName evidence="3">DUF429 domain-containing protein</fullName>
    </recommendedName>
</protein>
<dbReference type="EMBL" id="JAAIJQ010000013">
    <property type="protein sequence ID" value="NEV61527.1"/>
    <property type="molecule type" value="Genomic_DNA"/>
</dbReference>
<dbReference type="AlphaFoldDB" id="A0A6M0JYS6"/>
<comment type="caution">
    <text evidence="1">The sequence shown here is derived from an EMBL/GenBank/DDBJ whole genome shotgun (WGS) entry which is preliminary data.</text>
</comment>
<sequence>MTGAAAFERYVGIDYSGAETPTSSLKGLRVYVAQQGIAPSELPPPPSPRKYWTRRGIAEWLLELLAEPAPTLVGIDHAFSFPIRYFETHHLEPDWSSFLKDFRTHWPTDGDNIDVDCVRDGFAGDGAARMGSAKWRRVTETLCKAKSVFHFDVPGSVAKSTHAGLPWLLLLREQLGSQLHFWPFDGWAIPRGHSAIAEVYPSLWSKALPREDRTPDQHDAYAVTAMLERLDRSGDIAKLWEPALTPQERAVAQVEGWILGVMPTTGGSR</sequence>
<accession>A0A6M0JYS6</accession>
<dbReference type="Proteomes" id="UP000483379">
    <property type="component" value="Unassembled WGS sequence"/>
</dbReference>